<evidence type="ECO:0000256" key="1">
    <source>
        <dbReference type="SAM" id="SignalP"/>
    </source>
</evidence>
<proteinExistence type="predicted"/>
<dbReference type="PANTHER" id="PTHR46182">
    <property type="entry name" value="FI19480P1"/>
    <property type="match status" value="1"/>
</dbReference>
<accession>A0A3D8M3Z7</accession>
<dbReference type="GO" id="GO:0016020">
    <property type="term" value="C:membrane"/>
    <property type="evidence" value="ECO:0007669"/>
    <property type="project" value="TreeGrafter"/>
</dbReference>
<evidence type="ECO:0000259" key="2">
    <source>
        <dbReference type="Pfam" id="PF07603"/>
    </source>
</evidence>
<gene>
    <name evidence="3" type="ORF">DXV75_14045</name>
</gene>
<evidence type="ECO:0000313" key="3">
    <source>
        <dbReference type="EMBL" id="RDV24338.1"/>
    </source>
</evidence>
<name>A0A3D8M3Z7_9ALTE</name>
<dbReference type="GO" id="GO:0031410">
    <property type="term" value="C:cytoplasmic vesicle"/>
    <property type="evidence" value="ECO:0007669"/>
    <property type="project" value="TreeGrafter"/>
</dbReference>
<protein>
    <submittedName>
        <fullName evidence="3">DUF1566 domain-containing protein</fullName>
    </submittedName>
</protein>
<dbReference type="CDD" id="cd00146">
    <property type="entry name" value="PKD"/>
    <property type="match status" value="1"/>
</dbReference>
<evidence type="ECO:0000313" key="4">
    <source>
        <dbReference type="Proteomes" id="UP000256561"/>
    </source>
</evidence>
<dbReference type="PANTHER" id="PTHR46182:SF2">
    <property type="entry name" value="FI19480P1"/>
    <property type="match status" value="1"/>
</dbReference>
<dbReference type="Gene3D" id="2.60.40.10">
    <property type="entry name" value="Immunoglobulins"/>
    <property type="match status" value="3"/>
</dbReference>
<dbReference type="Pfam" id="PF07603">
    <property type="entry name" value="Lcl_C"/>
    <property type="match status" value="1"/>
</dbReference>
<dbReference type="RefSeq" id="WP_115594065.1">
    <property type="nucleotide sequence ID" value="NZ_QRHA01000011.1"/>
</dbReference>
<dbReference type="Proteomes" id="UP000256561">
    <property type="component" value="Unassembled WGS sequence"/>
</dbReference>
<dbReference type="InterPro" id="IPR013783">
    <property type="entry name" value="Ig-like_fold"/>
</dbReference>
<feature type="signal peptide" evidence="1">
    <location>
        <begin position="1"/>
        <end position="25"/>
    </location>
</feature>
<keyword evidence="4" id="KW-1185">Reference proteome</keyword>
<dbReference type="OrthoDB" id="9815730at2"/>
<dbReference type="Pfam" id="PF22352">
    <property type="entry name" value="K319L-like_PKD"/>
    <property type="match status" value="2"/>
</dbReference>
<dbReference type="InterPro" id="IPR011460">
    <property type="entry name" value="Lcl_C"/>
</dbReference>
<comment type="caution">
    <text evidence="3">The sequence shown here is derived from an EMBL/GenBank/DDBJ whole genome shotgun (WGS) entry which is preliminary data.</text>
</comment>
<reference evidence="4" key="1">
    <citation type="submission" date="2018-08" db="EMBL/GenBank/DDBJ databases">
        <authorList>
            <person name="Zhang J."/>
            <person name="Du Z.-J."/>
        </authorList>
    </citation>
    <scope>NUCLEOTIDE SEQUENCE [LARGE SCALE GENOMIC DNA]</scope>
    <source>
        <strain evidence="4">KCTC 52655</strain>
    </source>
</reference>
<dbReference type="InterPro" id="IPR029865">
    <property type="entry name" value="KIAA0319-like"/>
</dbReference>
<dbReference type="AlphaFoldDB" id="A0A3D8M3Z7"/>
<organism evidence="3 4">
    <name type="scientific">Alteromonas aestuariivivens</name>
    <dbReference type="NCBI Taxonomy" id="1938339"/>
    <lineage>
        <taxon>Bacteria</taxon>
        <taxon>Pseudomonadati</taxon>
        <taxon>Pseudomonadota</taxon>
        <taxon>Gammaproteobacteria</taxon>
        <taxon>Alteromonadales</taxon>
        <taxon>Alteromonadaceae</taxon>
        <taxon>Alteromonas/Salinimonas group</taxon>
        <taxon>Alteromonas</taxon>
    </lineage>
</organism>
<dbReference type="EMBL" id="QRHA01000011">
    <property type="protein sequence ID" value="RDV24338.1"/>
    <property type="molecule type" value="Genomic_DNA"/>
</dbReference>
<feature type="domain" description="Lcl C-terminal" evidence="2">
    <location>
        <begin position="408"/>
        <end position="564"/>
    </location>
</feature>
<sequence length="567" mass="60716">MQFSSSIRWFYTALIAIGCAGLVSACGGGAESSSSTVLYINAGADREVTEQSVATLSATVSGNSETLTYRWTVSPALSIVHPDTGAADAIFTAPIVSVETDYTFTVRVTDDQGNTASDTLIVIVVPDNALPVADIQVPQWSSLPTNYFPAGVAVTLDGSASSDADTSNQQNPISSWHWEQTSGTDVVADAVTNQPTLSFVTPIANQSQTLVFELTITDEEGATDRRSVALHVQSASETLPVVDVGLNQGVFSGEPIIFNGEASTTVPGAHPLEVQWIPDGQLDFTIQSPTSLSTFAVAPEVDELTEITVTLQVTDANNNRVEKLITVAVRPFPTPVMNDTGISIQATDNDITQTHQNAFPGQDAQRGQDVIASNGLIEKAGRGLAGFDFTRLDEFGEQQDDSGSDWSCVRDNVTGLVWEVKTDDGGLQDTDNLYSWYASADNGGAEGELHGDDAVCTLSECNTEAFVDTINSQGLCGFYDWRLPTHFELMSIMHFGLVDGAMLDPDYFPYTGRISEGELWYWTNQPGADGVLNDQAQNAWALDFVSGVDSFLNKASAARIRLVRAGR</sequence>
<keyword evidence="1" id="KW-0732">Signal</keyword>
<feature type="chain" id="PRO_5017818634" evidence="1">
    <location>
        <begin position="26"/>
        <end position="567"/>
    </location>
</feature>